<keyword evidence="1" id="KW-1185">Reference proteome</keyword>
<sequence>MNHGHRAIDLSDILTPRRDSKRHRFNDNLEVSQIQKTYTCKSGAIVLLTDGSFIHIRNIGKQFALLEH</sequence>
<reference evidence="2" key="1">
    <citation type="submission" date="2022-11" db="UniProtKB">
        <authorList>
            <consortium name="WormBaseParasite"/>
        </authorList>
    </citation>
    <scope>IDENTIFICATION</scope>
</reference>
<dbReference type="Proteomes" id="UP000887574">
    <property type="component" value="Unplaced"/>
</dbReference>
<evidence type="ECO:0000313" key="1">
    <source>
        <dbReference type="Proteomes" id="UP000887574"/>
    </source>
</evidence>
<accession>A0A915DHW1</accession>
<name>A0A915DHW1_9BILA</name>
<protein>
    <submittedName>
        <fullName evidence="2">Uncharacterized protein</fullName>
    </submittedName>
</protein>
<proteinExistence type="predicted"/>
<evidence type="ECO:0000313" key="2">
    <source>
        <dbReference type="WBParaSite" id="jg19626"/>
    </source>
</evidence>
<organism evidence="1 2">
    <name type="scientific">Ditylenchus dipsaci</name>
    <dbReference type="NCBI Taxonomy" id="166011"/>
    <lineage>
        <taxon>Eukaryota</taxon>
        <taxon>Metazoa</taxon>
        <taxon>Ecdysozoa</taxon>
        <taxon>Nematoda</taxon>
        <taxon>Chromadorea</taxon>
        <taxon>Rhabditida</taxon>
        <taxon>Tylenchina</taxon>
        <taxon>Tylenchomorpha</taxon>
        <taxon>Sphaerularioidea</taxon>
        <taxon>Anguinidae</taxon>
        <taxon>Anguininae</taxon>
        <taxon>Ditylenchus</taxon>
    </lineage>
</organism>
<dbReference type="WBParaSite" id="jg19626">
    <property type="protein sequence ID" value="jg19626"/>
    <property type="gene ID" value="jg19626"/>
</dbReference>
<dbReference type="AlphaFoldDB" id="A0A915DHW1"/>